<gene>
    <name evidence="1" type="ORF">RSOL_088330</name>
</gene>
<accession>X8IZI3</accession>
<evidence type="ECO:0000313" key="2">
    <source>
        <dbReference type="Proteomes" id="UP000030108"/>
    </source>
</evidence>
<dbReference type="AlphaFoldDB" id="X8IZI3"/>
<proteinExistence type="predicted"/>
<feature type="non-terminal residue" evidence="1">
    <location>
        <position position="93"/>
    </location>
</feature>
<dbReference type="EMBL" id="JATN01000322">
    <property type="protein sequence ID" value="EUC55067.1"/>
    <property type="molecule type" value="Genomic_DNA"/>
</dbReference>
<dbReference type="OrthoDB" id="4062651at2759"/>
<protein>
    <submittedName>
        <fullName evidence="1">Uncharacterized protein</fullName>
    </submittedName>
</protein>
<sequence>MAEPTPGGEIKLKVLVEGDNPDFQVFTITVQLQDDFCDVRPVIQKAYWESEQISIYGLRLYKANLPSKQIEHAQLSNETLLRANELVARPAHI</sequence>
<comment type="caution">
    <text evidence="1">The sequence shown here is derived from an EMBL/GenBank/DDBJ whole genome shotgun (WGS) entry which is preliminary data.</text>
</comment>
<organism evidence="1 2">
    <name type="scientific">Rhizoctonia solani AG-3 Rhs1AP</name>
    <dbReference type="NCBI Taxonomy" id="1086054"/>
    <lineage>
        <taxon>Eukaryota</taxon>
        <taxon>Fungi</taxon>
        <taxon>Dikarya</taxon>
        <taxon>Basidiomycota</taxon>
        <taxon>Agaricomycotina</taxon>
        <taxon>Agaricomycetes</taxon>
        <taxon>Cantharellales</taxon>
        <taxon>Ceratobasidiaceae</taxon>
        <taxon>Rhizoctonia</taxon>
    </lineage>
</organism>
<reference evidence="2" key="1">
    <citation type="journal article" date="2014" name="Genome Announc.">
        <title>Draft genome sequence of the plant-pathogenic soil fungus Rhizoctonia solani anastomosis group 3 strain Rhs1AP.</title>
        <authorList>
            <person name="Cubeta M.A."/>
            <person name="Thomas E."/>
            <person name="Dean R.A."/>
            <person name="Jabaji S."/>
            <person name="Neate S.M."/>
            <person name="Tavantzis S."/>
            <person name="Toda T."/>
            <person name="Vilgalys R."/>
            <person name="Bharathan N."/>
            <person name="Fedorova-Abrams N."/>
            <person name="Pakala S.B."/>
            <person name="Pakala S.M."/>
            <person name="Zafar N."/>
            <person name="Joardar V."/>
            <person name="Losada L."/>
            <person name="Nierman W.C."/>
        </authorList>
    </citation>
    <scope>NUCLEOTIDE SEQUENCE [LARGE SCALE GENOMIC DNA]</scope>
    <source>
        <strain evidence="2">AG-3</strain>
    </source>
</reference>
<name>X8IZI3_9AGAM</name>
<dbReference type="Proteomes" id="UP000030108">
    <property type="component" value="Unassembled WGS sequence"/>
</dbReference>
<evidence type="ECO:0000313" key="1">
    <source>
        <dbReference type="EMBL" id="EUC55067.1"/>
    </source>
</evidence>